<dbReference type="GO" id="GO:0016887">
    <property type="term" value="F:ATP hydrolysis activity"/>
    <property type="evidence" value="ECO:0007669"/>
    <property type="project" value="InterPro"/>
</dbReference>
<sequence length="494" mass="54389">MDGPAGRIRHGHGHALDRVRPRAGKRRHERRNAHSIGRRRPGFPGGARHVPGDDVAKCRQRSDVLAYGQPQRAQLGACAVGRAVPDRRPAGLDSLRAAFESIRIRRAPCGASRRQRRTDEADRPRHVHAIDSGCRLRRGRRRLRRACRSASDSPARRAGLPHYRSPLRDRRRLLPGVGGYAGKNGAQSEGNLARHRHGADRRAVLRVFALQAQSAAGRRCIVIEARAVSVVIGGRTILNDLHFMIEKGETVGIIGPNGVGKSTLLRLLSGTDRPSSGEVLLAGRRASDYKRKELAKRVAVLQQGGLAAVGFTVREAVRMGRFPYQNWLGEESFEGERIVERALADMGLMALQHRRIDGLSGGERQRVALAKVMAQEPELLLLDEPTTYLDIGYQVQLLDSVKRWQKERGLTVVAVLHDLNLAAHYCDRLLVLHQGAVDADGPPRELVSPELIRRVFGADAIVLPHPETGVPQLLLRPETPAAGRAAEIVREGEL</sequence>
<gene>
    <name evidence="7" type="ORF">GXP70_13045</name>
</gene>
<evidence type="ECO:0000256" key="2">
    <source>
        <dbReference type="ARBA" id="ARBA00022741"/>
    </source>
</evidence>
<dbReference type="GO" id="GO:0005524">
    <property type="term" value="F:ATP binding"/>
    <property type="evidence" value="ECO:0007669"/>
    <property type="project" value="UniProtKB-KW"/>
</dbReference>
<keyword evidence="2" id="KW-0547">Nucleotide-binding</keyword>
<keyword evidence="8" id="KW-1185">Reference proteome</keyword>
<keyword evidence="4" id="KW-1278">Translocase</keyword>
<feature type="domain" description="ABC transporter" evidence="6">
    <location>
        <begin position="223"/>
        <end position="459"/>
    </location>
</feature>
<accession>A0A6C0G827</accession>
<dbReference type="PROSITE" id="PS50893">
    <property type="entry name" value="ABC_TRANSPORTER_2"/>
    <property type="match status" value="1"/>
</dbReference>
<dbReference type="CDD" id="cd03214">
    <property type="entry name" value="ABC_Iron-Siderophores_B12_Hemin"/>
    <property type="match status" value="1"/>
</dbReference>
<protein>
    <submittedName>
        <fullName evidence="7">Heme ABC transporter ATP-binding protein</fullName>
    </submittedName>
</protein>
<dbReference type="InterPro" id="IPR003439">
    <property type="entry name" value="ABC_transporter-like_ATP-bd"/>
</dbReference>
<evidence type="ECO:0000259" key="6">
    <source>
        <dbReference type="PROSITE" id="PS50893"/>
    </source>
</evidence>
<dbReference type="PANTHER" id="PTHR42794:SF1">
    <property type="entry name" value="HEMIN IMPORT ATP-BINDING PROTEIN HMUV"/>
    <property type="match status" value="1"/>
</dbReference>
<dbReference type="NCBIfam" id="NF010068">
    <property type="entry name" value="PRK13548.1"/>
    <property type="match status" value="1"/>
</dbReference>
<dbReference type="PANTHER" id="PTHR42794">
    <property type="entry name" value="HEMIN IMPORT ATP-BINDING PROTEIN HMUV"/>
    <property type="match status" value="1"/>
</dbReference>
<dbReference type="InterPro" id="IPR003593">
    <property type="entry name" value="AAA+_ATPase"/>
</dbReference>
<dbReference type="Proteomes" id="UP000476064">
    <property type="component" value="Chromosome"/>
</dbReference>
<evidence type="ECO:0000256" key="3">
    <source>
        <dbReference type="ARBA" id="ARBA00022840"/>
    </source>
</evidence>
<dbReference type="KEGG" id="plyc:GXP70_13045"/>
<proteinExistence type="predicted"/>
<dbReference type="AlphaFoldDB" id="A0A6C0G827"/>
<dbReference type="InterPro" id="IPR017871">
    <property type="entry name" value="ABC_transporter-like_CS"/>
</dbReference>
<dbReference type="SMART" id="SM00382">
    <property type="entry name" value="AAA"/>
    <property type="match status" value="1"/>
</dbReference>
<name>A0A6C0G827_9BACL</name>
<dbReference type="PROSITE" id="PS00211">
    <property type="entry name" value="ABC_TRANSPORTER_1"/>
    <property type="match status" value="1"/>
</dbReference>
<reference evidence="7 8" key="1">
    <citation type="submission" date="2020-01" db="EMBL/GenBank/DDBJ databases">
        <title>Paenibacillus sp. nov., isolated from tomato rhizosphere.</title>
        <authorList>
            <person name="Weon H.-Y."/>
            <person name="Lee S.A."/>
        </authorList>
    </citation>
    <scope>NUCLEOTIDE SEQUENCE [LARGE SCALE GENOMIC DNA]</scope>
    <source>
        <strain evidence="7 8">12200R-189</strain>
    </source>
</reference>
<dbReference type="Pfam" id="PF00005">
    <property type="entry name" value="ABC_tran"/>
    <property type="match status" value="1"/>
</dbReference>
<evidence type="ECO:0000256" key="5">
    <source>
        <dbReference type="SAM" id="MobiDB-lite"/>
    </source>
</evidence>
<evidence type="ECO:0000256" key="1">
    <source>
        <dbReference type="ARBA" id="ARBA00022448"/>
    </source>
</evidence>
<evidence type="ECO:0000313" key="8">
    <source>
        <dbReference type="Proteomes" id="UP000476064"/>
    </source>
</evidence>
<organism evidence="7 8">
    <name type="scientific">Paenibacillus lycopersici</name>
    <dbReference type="NCBI Taxonomy" id="2704462"/>
    <lineage>
        <taxon>Bacteria</taxon>
        <taxon>Bacillati</taxon>
        <taxon>Bacillota</taxon>
        <taxon>Bacilli</taxon>
        <taxon>Bacillales</taxon>
        <taxon>Paenibacillaceae</taxon>
        <taxon>Paenibacillus</taxon>
    </lineage>
</organism>
<dbReference type="Gene3D" id="3.40.50.300">
    <property type="entry name" value="P-loop containing nucleotide triphosphate hydrolases"/>
    <property type="match status" value="1"/>
</dbReference>
<keyword evidence="3 7" id="KW-0067">ATP-binding</keyword>
<evidence type="ECO:0000256" key="4">
    <source>
        <dbReference type="ARBA" id="ARBA00022967"/>
    </source>
</evidence>
<feature type="region of interest" description="Disordered" evidence="5">
    <location>
        <begin position="1"/>
        <end position="53"/>
    </location>
</feature>
<keyword evidence="1" id="KW-0813">Transport</keyword>
<evidence type="ECO:0000313" key="7">
    <source>
        <dbReference type="EMBL" id="QHT63900.1"/>
    </source>
</evidence>
<dbReference type="SUPFAM" id="SSF52540">
    <property type="entry name" value="P-loop containing nucleoside triphosphate hydrolases"/>
    <property type="match status" value="1"/>
</dbReference>
<dbReference type="EMBL" id="CP048209">
    <property type="protein sequence ID" value="QHT63900.1"/>
    <property type="molecule type" value="Genomic_DNA"/>
</dbReference>
<dbReference type="InterPro" id="IPR027417">
    <property type="entry name" value="P-loop_NTPase"/>
</dbReference>
<feature type="compositionally biased region" description="Basic residues" evidence="5">
    <location>
        <begin position="21"/>
        <end position="41"/>
    </location>
</feature>
<dbReference type="FunFam" id="3.40.50.300:FF:000134">
    <property type="entry name" value="Iron-enterobactin ABC transporter ATP-binding protein"/>
    <property type="match status" value="1"/>
</dbReference>